<dbReference type="InterPro" id="IPR035979">
    <property type="entry name" value="RBD_domain_sf"/>
</dbReference>
<feature type="domain" description="RRM" evidence="5">
    <location>
        <begin position="248"/>
        <end position="327"/>
    </location>
</feature>
<feature type="compositionally biased region" description="Basic residues" evidence="4">
    <location>
        <begin position="73"/>
        <end position="96"/>
    </location>
</feature>
<accession>A0A1Y1ZYR0</accession>
<evidence type="ECO:0000256" key="1">
    <source>
        <dbReference type="ARBA" id="ARBA00022737"/>
    </source>
</evidence>
<name>A0A1Y1ZYR0_9FUNG</name>
<dbReference type="PROSITE" id="PS50102">
    <property type="entry name" value="RRM"/>
    <property type="match status" value="2"/>
</dbReference>
<proteinExistence type="predicted"/>
<dbReference type="STRING" id="1754190.A0A1Y1ZYR0"/>
<keyword evidence="2 3" id="KW-0694">RNA-binding</keyword>
<feature type="compositionally biased region" description="Basic and acidic residues" evidence="4">
    <location>
        <begin position="344"/>
        <end position="356"/>
    </location>
</feature>
<keyword evidence="1" id="KW-0677">Repeat</keyword>
<feature type="compositionally biased region" description="Basic residues" evidence="4">
    <location>
        <begin position="26"/>
        <end position="37"/>
    </location>
</feature>
<dbReference type="PANTHER" id="PTHR23236:SF119">
    <property type="entry name" value="NUCLEAR RNA-BINDING PROTEIN SART-3"/>
    <property type="match status" value="1"/>
</dbReference>
<dbReference type="OrthoDB" id="2145946at2759"/>
<reference evidence="6 7" key="1">
    <citation type="submission" date="2016-08" db="EMBL/GenBank/DDBJ databases">
        <title>A Parts List for Fungal Cellulosomes Revealed by Comparative Genomics.</title>
        <authorList>
            <consortium name="DOE Joint Genome Institute"/>
            <person name="Haitjema C.H."/>
            <person name="Gilmore S.P."/>
            <person name="Henske J.K."/>
            <person name="Solomon K.V."/>
            <person name="De Groot R."/>
            <person name="Kuo A."/>
            <person name="Mondo S.J."/>
            <person name="Salamov A.A."/>
            <person name="Labutti K."/>
            <person name="Zhao Z."/>
            <person name="Chiniquy J."/>
            <person name="Barry K."/>
            <person name="Brewer H.M."/>
            <person name="Purvine S.O."/>
            <person name="Wright A.T."/>
            <person name="Boxma B."/>
            <person name="Van Alen T."/>
            <person name="Hackstein J.H."/>
            <person name="Baker S.E."/>
            <person name="Grigoriev I.V."/>
            <person name="O'Malley M.A."/>
        </authorList>
    </citation>
    <scope>NUCLEOTIDE SEQUENCE [LARGE SCALE GENOMIC DNA]</scope>
    <source>
        <strain evidence="6 7">G1</strain>
    </source>
</reference>
<feature type="compositionally biased region" description="Basic residues" evidence="4">
    <location>
        <begin position="333"/>
        <end position="343"/>
    </location>
</feature>
<evidence type="ECO:0000256" key="4">
    <source>
        <dbReference type="SAM" id="MobiDB-lite"/>
    </source>
</evidence>
<dbReference type="InterPro" id="IPR012677">
    <property type="entry name" value="Nucleotide-bd_a/b_plait_sf"/>
</dbReference>
<feature type="compositionally biased region" description="Basic and acidic residues" evidence="4">
    <location>
        <begin position="38"/>
        <end position="57"/>
    </location>
</feature>
<dbReference type="AlphaFoldDB" id="A0A1Y1ZYR0"/>
<evidence type="ECO:0000256" key="2">
    <source>
        <dbReference type="ARBA" id="ARBA00022884"/>
    </source>
</evidence>
<feature type="compositionally biased region" description="Basic and acidic residues" evidence="4">
    <location>
        <begin position="112"/>
        <end position="128"/>
    </location>
</feature>
<feature type="region of interest" description="Disordered" evidence="4">
    <location>
        <begin position="1"/>
        <end position="128"/>
    </location>
</feature>
<sequence>MEEDDNSYDFDNWHQNVPVDEDELKRKLKKKRKAEHKKIREEAKRKKEEEEKKKEGSDNESSDEEVDEEQAKRERRKEKREKKKEKKKEKKEKKRKREEAEITGEPLDSDEDSNKKQKKENSANGKKGEFGVWVGNLAFSTTEEMLKKFFANCGTITRINLPINKKTKNNKGFAYIDFEDEESMKKAIELSEQTLENRNLLIKSSKDFRGRPSKNSNNNNSNNNNNNSNSSSGKTGGKPNNNNKKESPTLFIGNLPYAATADGISKCFNEFGEISNVRVATFEDNQEKCKGFAYVDFANIESAIKAMNSGKKPKLLGRVLRVEYAGEDATRRGYNRLHKKSKENHKDNSKESKPTEPKPIAIAKWDGKNPPTISYIYINLKEFQP</sequence>
<evidence type="ECO:0000313" key="7">
    <source>
        <dbReference type="Proteomes" id="UP000193920"/>
    </source>
</evidence>
<organism evidence="6 7">
    <name type="scientific">Neocallimastix californiae</name>
    <dbReference type="NCBI Taxonomy" id="1754190"/>
    <lineage>
        <taxon>Eukaryota</taxon>
        <taxon>Fungi</taxon>
        <taxon>Fungi incertae sedis</taxon>
        <taxon>Chytridiomycota</taxon>
        <taxon>Chytridiomycota incertae sedis</taxon>
        <taxon>Neocallimastigomycetes</taxon>
        <taxon>Neocallimastigales</taxon>
        <taxon>Neocallimastigaceae</taxon>
        <taxon>Neocallimastix</taxon>
    </lineage>
</organism>
<dbReference type="Pfam" id="PF00076">
    <property type="entry name" value="RRM_1"/>
    <property type="match status" value="2"/>
</dbReference>
<feature type="region of interest" description="Disordered" evidence="4">
    <location>
        <begin position="331"/>
        <end position="368"/>
    </location>
</feature>
<gene>
    <name evidence="6" type="ORF">LY90DRAFT_517916</name>
</gene>
<evidence type="ECO:0000313" key="6">
    <source>
        <dbReference type="EMBL" id="ORY15376.1"/>
    </source>
</evidence>
<dbReference type="Proteomes" id="UP000193920">
    <property type="component" value="Unassembled WGS sequence"/>
</dbReference>
<dbReference type="GO" id="GO:0003723">
    <property type="term" value="F:RNA binding"/>
    <property type="evidence" value="ECO:0007669"/>
    <property type="project" value="UniProtKB-UniRule"/>
</dbReference>
<dbReference type="EMBL" id="MCOG01000341">
    <property type="protein sequence ID" value="ORY15376.1"/>
    <property type="molecule type" value="Genomic_DNA"/>
</dbReference>
<evidence type="ECO:0000256" key="3">
    <source>
        <dbReference type="PROSITE-ProRule" id="PRU00176"/>
    </source>
</evidence>
<keyword evidence="7" id="KW-1185">Reference proteome</keyword>
<evidence type="ECO:0000259" key="5">
    <source>
        <dbReference type="PROSITE" id="PS50102"/>
    </source>
</evidence>
<protein>
    <recommendedName>
        <fullName evidence="5">RRM domain-containing protein</fullName>
    </recommendedName>
</protein>
<feature type="region of interest" description="Disordered" evidence="4">
    <location>
        <begin position="202"/>
        <end position="248"/>
    </location>
</feature>
<dbReference type="SMART" id="SM00360">
    <property type="entry name" value="RRM"/>
    <property type="match status" value="2"/>
</dbReference>
<feature type="domain" description="RRM" evidence="5">
    <location>
        <begin position="130"/>
        <end position="207"/>
    </location>
</feature>
<dbReference type="Gene3D" id="3.30.70.330">
    <property type="match status" value="2"/>
</dbReference>
<feature type="compositionally biased region" description="Acidic residues" evidence="4">
    <location>
        <begin position="58"/>
        <end position="68"/>
    </location>
</feature>
<dbReference type="InterPro" id="IPR000504">
    <property type="entry name" value="RRM_dom"/>
</dbReference>
<feature type="compositionally biased region" description="Low complexity" evidence="4">
    <location>
        <begin position="213"/>
        <end position="242"/>
    </location>
</feature>
<comment type="caution">
    <text evidence="6">The sequence shown here is derived from an EMBL/GenBank/DDBJ whole genome shotgun (WGS) entry which is preliminary data.</text>
</comment>
<dbReference type="PANTHER" id="PTHR23236">
    <property type="entry name" value="EUKARYOTIC TRANSLATION INITIATION FACTOR 4B/4H"/>
    <property type="match status" value="1"/>
</dbReference>
<dbReference type="SUPFAM" id="SSF54928">
    <property type="entry name" value="RNA-binding domain, RBD"/>
    <property type="match status" value="2"/>
</dbReference>